<sequence length="317" mass="34663">MNKKNTAASPRPPAPLIQFAGEKPPAPDWFANALAKPTEAGTVTVEGATVCWKAWGRRGMPGLILVHGGVAHKDWWDSIAPFLADTRRVVALDLTGMGDSDHRERYSMDTYAREVIAAGETGGAFDAGKPFLVGHSFGGFVSLATATDHGEKLRGVAVLDSPIRPAEEQRRSSPPSRGGTVYPSFQAAMERFRLLPEQPCANAFLLDHIARQSLKEATRPDGSPGWTWKFDPKLWDKLHYDRPPPAQLADRLNTRVALFRGQDSRLVTDEIWAFMRETFGPETSMISIPDAQHHLILDQPIAVAAALEVLTGPGWGV</sequence>
<dbReference type="Proteomes" id="UP001143486">
    <property type="component" value="Unassembled WGS sequence"/>
</dbReference>
<keyword evidence="3" id="KW-1185">Reference proteome</keyword>
<dbReference type="SUPFAM" id="SSF53474">
    <property type="entry name" value="alpha/beta-Hydrolases"/>
    <property type="match status" value="1"/>
</dbReference>
<protein>
    <submittedName>
        <fullName evidence="2">Alpha/beta hydrolase</fullName>
    </submittedName>
</protein>
<dbReference type="Gene3D" id="3.40.50.1820">
    <property type="entry name" value="alpha/beta hydrolase"/>
    <property type="match status" value="1"/>
</dbReference>
<dbReference type="Pfam" id="PF12697">
    <property type="entry name" value="Abhydrolase_6"/>
    <property type="match status" value="1"/>
</dbReference>
<name>A0A9W6IP28_9PROT</name>
<evidence type="ECO:0000313" key="2">
    <source>
        <dbReference type="EMBL" id="GLK52620.1"/>
    </source>
</evidence>
<dbReference type="RefSeq" id="WP_271186983.1">
    <property type="nucleotide sequence ID" value="NZ_BSFE01000005.1"/>
</dbReference>
<organism evidence="2 3">
    <name type="scientific">Maricaulis virginensis</name>
    <dbReference type="NCBI Taxonomy" id="144022"/>
    <lineage>
        <taxon>Bacteria</taxon>
        <taxon>Pseudomonadati</taxon>
        <taxon>Pseudomonadota</taxon>
        <taxon>Alphaproteobacteria</taxon>
        <taxon>Maricaulales</taxon>
        <taxon>Maricaulaceae</taxon>
        <taxon>Maricaulis</taxon>
    </lineage>
</organism>
<dbReference type="PANTHER" id="PTHR43798">
    <property type="entry name" value="MONOACYLGLYCEROL LIPASE"/>
    <property type="match status" value="1"/>
</dbReference>
<dbReference type="PANTHER" id="PTHR43798:SF33">
    <property type="entry name" value="HYDROLASE, PUTATIVE (AFU_ORTHOLOGUE AFUA_2G14860)-RELATED"/>
    <property type="match status" value="1"/>
</dbReference>
<dbReference type="PRINTS" id="PR00111">
    <property type="entry name" value="ABHYDROLASE"/>
</dbReference>
<proteinExistence type="predicted"/>
<comment type="caution">
    <text evidence="2">The sequence shown here is derived from an EMBL/GenBank/DDBJ whole genome shotgun (WGS) entry which is preliminary data.</text>
</comment>
<accession>A0A9W6IP28</accession>
<dbReference type="InterPro" id="IPR050266">
    <property type="entry name" value="AB_hydrolase_sf"/>
</dbReference>
<dbReference type="AlphaFoldDB" id="A0A9W6IP28"/>
<reference evidence="2" key="1">
    <citation type="journal article" date="2014" name="Int. J. Syst. Evol. Microbiol.">
        <title>Complete genome sequence of Corynebacterium casei LMG S-19264T (=DSM 44701T), isolated from a smear-ripened cheese.</title>
        <authorList>
            <consortium name="US DOE Joint Genome Institute (JGI-PGF)"/>
            <person name="Walter F."/>
            <person name="Albersmeier A."/>
            <person name="Kalinowski J."/>
            <person name="Ruckert C."/>
        </authorList>
    </citation>
    <scope>NUCLEOTIDE SEQUENCE</scope>
    <source>
        <strain evidence="2">VKM B-1513</strain>
    </source>
</reference>
<keyword evidence="2" id="KW-0378">Hydrolase</keyword>
<dbReference type="GO" id="GO:0016020">
    <property type="term" value="C:membrane"/>
    <property type="evidence" value="ECO:0007669"/>
    <property type="project" value="TreeGrafter"/>
</dbReference>
<dbReference type="InterPro" id="IPR000073">
    <property type="entry name" value="AB_hydrolase_1"/>
</dbReference>
<dbReference type="EMBL" id="BSFE01000005">
    <property type="protein sequence ID" value="GLK52620.1"/>
    <property type="molecule type" value="Genomic_DNA"/>
</dbReference>
<reference evidence="2" key="2">
    <citation type="submission" date="2023-01" db="EMBL/GenBank/DDBJ databases">
        <authorList>
            <person name="Sun Q."/>
            <person name="Evtushenko L."/>
        </authorList>
    </citation>
    <scope>NUCLEOTIDE SEQUENCE</scope>
    <source>
        <strain evidence="2">VKM B-1513</strain>
    </source>
</reference>
<evidence type="ECO:0000313" key="3">
    <source>
        <dbReference type="Proteomes" id="UP001143486"/>
    </source>
</evidence>
<dbReference type="GO" id="GO:0016787">
    <property type="term" value="F:hydrolase activity"/>
    <property type="evidence" value="ECO:0007669"/>
    <property type="project" value="UniProtKB-KW"/>
</dbReference>
<gene>
    <name evidence="2" type="ORF">GCM10017621_21280</name>
</gene>
<evidence type="ECO:0000259" key="1">
    <source>
        <dbReference type="Pfam" id="PF12697"/>
    </source>
</evidence>
<feature type="domain" description="AB hydrolase-1" evidence="1">
    <location>
        <begin position="63"/>
        <end position="306"/>
    </location>
</feature>
<dbReference type="InterPro" id="IPR029058">
    <property type="entry name" value="AB_hydrolase_fold"/>
</dbReference>